<keyword evidence="3" id="KW-0201">Cytochrome c-type biogenesis</keyword>
<evidence type="ECO:0000256" key="2">
    <source>
        <dbReference type="ARBA" id="ARBA00022692"/>
    </source>
</evidence>
<name>A0A523UVL1_UNCT6</name>
<protein>
    <submittedName>
        <fullName evidence="8">C-type cytochrome biogenesis protein CcsB</fullName>
    </submittedName>
</protein>
<keyword evidence="5 6" id="KW-0472">Membrane</keyword>
<dbReference type="InterPro" id="IPR045062">
    <property type="entry name" value="Cyt_c_biogenesis_CcsA/CcmC"/>
</dbReference>
<dbReference type="Pfam" id="PF01578">
    <property type="entry name" value="Cytochrom_C_asm"/>
    <property type="match status" value="1"/>
</dbReference>
<dbReference type="PANTHER" id="PTHR30071:SF1">
    <property type="entry name" value="CYTOCHROME B_B6 PROTEIN-RELATED"/>
    <property type="match status" value="1"/>
</dbReference>
<dbReference type="PANTHER" id="PTHR30071">
    <property type="entry name" value="HEME EXPORTER PROTEIN C"/>
    <property type="match status" value="1"/>
</dbReference>
<reference evidence="8 9" key="1">
    <citation type="submission" date="2019-03" db="EMBL/GenBank/DDBJ databases">
        <title>Metabolic potential of uncultured bacteria and archaea associated with petroleum seepage in deep-sea sediments.</title>
        <authorList>
            <person name="Dong X."/>
            <person name="Hubert C."/>
        </authorList>
    </citation>
    <scope>NUCLEOTIDE SEQUENCE [LARGE SCALE GENOMIC DNA]</scope>
    <source>
        <strain evidence="8">E44_bin18</strain>
    </source>
</reference>
<feature type="transmembrane region" description="Helical" evidence="6">
    <location>
        <begin position="90"/>
        <end position="110"/>
    </location>
</feature>
<feature type="transmembrane region" description="Helical" evidence="6">
    <location>
        <begin position="38"/>
        <end position="57"/>
    </location>
</feature>
<evidence type="ECO:0000256" key="3">
    <source>
        <dbReference type="ARBA" id="ARBA00022748"/>
    </source>
</evidence>
<keyword evidence="4 6" id="KW-1133">Transmembrane helix</keyword>
<feature type="transmembrane region" description="Helical" evidence="6">
    <location>
        <begin position="244"/>
        <end position="264"/>
    </location>
</feature>
<dbReference type="EMBL" id="SOJN01000048">
    <property type="protein sequence ID" value="TET46584.1"/>
    <property type="molecule type" value="Genomic_DNA"/>
</dbReference>
<comment type="caution">
    <text evidence="8">The sequence shown here is derived from an EMBL/GenBank/DDBJ whole genome shotgun (WGS) entry which is preliminary data.</text>
</comment>
<feature type="transmembrane region" description="Helical" evidence="6">
    <location>
        <begin position="63"/>
        <end position="83"/>
    </location>
</feature>
<sequence length="270" mass="30202">MNDVFLFWVAFWAYLLGIILNILATINKRNGLWVSARAVMAIGFVAQTAALIVRSIGTRHLPFTDLFEYMSLFGWATVLLYLIMTFRLRWAAMGTMIGGVAFAMIVGASLLPKEGQTQLVPALQSYWLHIHVTLAVFGEAAFAVAFATSIMYLFIRKRVLRRGDSETSSEPLSRLDSLSYNFIKLGYPLFTIGALFAGAIWAQRAWGSFWSWDPKEVGSLVVWLVYSAYLHTRFVKGWRGRGSAILSIIGFSLVVFTMLGNLFLGGLHAY</sequence>
<dbReference type="InterPro" id="IPR002541">
    <property type="entry name" value="Cyt_c_assembly"/>
</dbReference>
<organism evidence="8 9">
    <name type="scientific">candidate division TA06 bacterium</name>
    <dbReference type="NCBI Taxonomy" id="2250710"/>
    <lineage>
        <taxon>Bacteria</taxon>
        <taxon>Bacteria division TA06</taxon>
    </lineage>
</organism>
<evidence type="ECO:0000259" key="7">
    <source>
        <dbReference type="Pfam" id="PF01578"/>
    </source>
</evidence>
<accession>A0A523UVL1</accession>
<evidence type="ECO:0000256" key="1">
    <source>
        <dbReference type="ARBA" id="ARBA00004141"/>
    </source>
</evidence>
<evidence type="ECO:0000256" key="6">
    <source>
        <dbReference type="SAM" id="Phobius"/>
    </source>
</evidence>
<dbReference type="GO" id="GO:0020037">
    <property type="term" value="F:heme binding"/>
    <property type="evidence" value="ECO:0007669"/>
    <property type="project" value="InterPro"/>
</dbReference>
<comment type="subcellular location">
    <subcellularLocation>
        <location evidence="1">Membrane</location>
        <topology evidence="1">Multi-pass membrane protein</topology>
    </subcellularLocation>
</comment>
<evidence type="ECO:0000313" key="9">
    <source>
        <dbReference type="Proteomes" id="UP000315525"/>
    </source>
</evidence>
<keyword evidence="2 6" id="KW-0812">Transmembrane</keyword>
<evidence type="ECO:0000313" key="8">
    <source>
        <dbReference type="EMBL" id="TET46584.1"/>
    </source>
</evidence>
<evidence type="ECO:0000256" key="4">
    <source>
        <dbReference type="ARBA" id="ARBA00022989"/>
    </source>
</evidence>
<dbReference type="AlphaFoldDB" id="A0A523UVL1"/>
<dbReference type="Proteomes" id="UP000315525">
    <property type="component" value="Unassembled WGS sequence"/>
</dbReference>
<feature type="transmembrane region" description="Helical" evidence="6">
    <location>
        <begin position="130"/>
        <end position="155"/>
    </location>
</feature>
<proteinExistence type="predicted"/>
<feature type="transmembrane region" description="Helical" evidence="6">
    <location>
        <begin position="217"/>
        <end position="232"/>
    </location>
</feature>
<dbReference type="GO" id="GO:0005886">
    <property type="term" value="C:plasma membrane"/>
    <property type="evidence" value="ECO:0007669"/>
    <property type="project" value="TreeGrafter"/>
</dbReference>
<gene>
    <name evidence="8" type="primary">ccsB</name>
    <name evidence="8" type="ORF">E3J62_03825</name>
</gene>
<feature type="domain" description="Cytochrome c assembly protein" evidence="7">
    <location>
        <begin position="65"/>
        <end position="268"/>
    </location>
</feature>
<evidence type="ECO:0000256" key="5">
    <source>
        <dbReference type="ARBA" id="ARBA00023136"/>
    </source>
</evidence>
<feature type="transmembrane region" description="Helical" evidence="6">
    <location>
        <begin position="182"/>
        <end position="202"/>
    </location>
</feature>
<feature type="transmembrane region" description="Helical" evidence="6">
    <location>
        <begin position="6"/>
        <end position="26"/>
    </location>
</feature>
<dbReference type="InterPro" id="IPR017562">
    <property type="entry name" value="Cyt_c_biogenesis_CcsA"/>
</dbReference>
<dbReference type="GO" id="GO:0017004">
    <property type="term" value="P:cytochrome complex assembly"/>
    <property type="evidence" value="ECO:0007669"/>
    <property type="project" value="UniProtKB-KW"/>
</dbReference>
<dbReference type="NCBIfam" id="TIGR03144">
    <property type="entry name" value="cytochr_II_ccsB"/>
    <property type="match status" value="1"/>
</dbReference>